<organism evidence="1 2">
    <name type="scientific">Hymenobacter aranciens</name>
    <dbReference type="NCBI Taxonomy" id="3063996"/>
    <lineage>
        <taxon>Bacteria</taxon>
        <taxon>Pseudomonadati</taxon>
        <taxon>Bacteroidota</taxon>
        <taxon>Cytophagia</taxon>
        <taxon>Cytophagales</taxon>
        <taxon>Hymenobacteraceae</taxon>
        <taxon>Hymenobacter</taxon>
    </lineage>
</organism>
<reference evidence="1" key="1">
    <citation type="submission" date="2023-07" db="EMBL/GenBank/DDBJ databases">
        <authorList>
            <person name="Kim M.K."/>
        </authorList>
    </citation>
    <scope>NUCLEOTIDE SEQUENCE</scope>
    <source>
        <strain evidence="1">ASUV-10-1</strain>
    </source>
</reference>
<evidence type="ECO:0008006" key="3">
    <source>
        <dbReference type="Google" id="ProtNLM"/>
    </source>
</evidence>
<keyword evidence="2" id="KW-1185">Reference proteome</keyword>
<dbReference type="Proteomes" id="UP001176429">
    <property type="component" value="Unassembled WGS sequence"/>
</dbReference>
<dbReference type="RefSeq" id="WP_305006239.1">
    <property type="nucleotide sequence ID" value="NZ_JAUQSY010000005.1"/>
</dbReference>
<protein>
    <recommendedName>
        <fullName evidence="3">STAS/SEC14 domain-containing protein</fullName>
    </recommendedName>
</protein>
<dbReference type="EMBL" id="JAUQSY010000005">
    <property type="protein sequence ID" value="MDO7874924.1"/>
    <property type="molecule type" value="Genomic_DNA"/>
</dbReference>
<name>A0ABT9B9H6_9BACT</name>
<evidence type="ECO:0000313" key="1">
    <source>
        <dbReference type="EMBL" id="MDO7874924.1"/>
    </source>
</evidence>
<proteinExistence type="predicted"/>
<comment type="caution">
    <text evidence="1">The sequence shown here is derived from an EMBL/GenBank/DDBJ whole genome shotgun (WGS) entry which is preliminary data.</text>
</comment>
<sequence>MKKELRNAFGKISLATEFDEANGWVYNNWQGYQTRESVMAGANLCLQVLAPTRCRFLLNDNTLVTGPWDHAVDWIAVDWTPRAIAGGLTHFAHIVSPESFAALSGEMMHSRIGDHFQMRIFGNIGAAQQWLREAQAVVG</sequence>
<accession>A0ABT9B9H6</accession>
<gene>
    <name evidence="1" type="ORF">Q5H93_09290</name>
</gene>
<evidence type="ECO:0000313" key="2">
    <source>
        <dbReference type="Proteomes" id="UP001176429"/>
    </source>
</evidence>